<evidence type="ECO:0000256" key="10">
    <source>
        <dbReference type="HAMAP-Rule" id="MF_00315"/>
    </source>
</evidence>
<comment type="subunit">
    <text evidence="3 10">Homodimer.</text>
</comment>
<evidence type="ECO:0000313" key="13">
    <source>
        <dbReference type="EMBL" id="RKG98806.1"/>
    </source>
</evidence>
<comment type="catalytic activity">
    <reaction evidence="10">
        <text>D-glyceraldehyde 3-phosphate + pyruvate + H(+) = 1-deoxy-D-xylulose 5-phosphate + CO2</text>
        <dbReference type="Rhea" id="RHEA:12605"/>
        <dbReference type="ChEBI" id="CHEBI:15361"/>
        <dbReference type="ChEBI" id="CHEBI:15378"/>
        <dbReference type="ChEBI" id="CHEBI:16526"/>
        <dbReference type="ChEBI" id="CHEBI:57792"/>
        <dbReference type="ChEBI" id="CHEBI:59776"/>
        <dbReference type="EC" id="2.2.1.7"/>
    </reaction>
</comment>
<feature type="binding site" evidence="10">
    <location>
        <position position="175"/>
    </location>
    <ligand>
        <name>thiamine diphosphate</name>
        <dbReference type="ChEBI" id="CHEBI:58937"/>
    </ligand>
</feature>
<evidence type="ECO:0000256" key="9">
    <source>
        <dbReference type="ARBA" id="ARBA00023229"/>
    </source>
</evidence>
<dbReference type="InterPro" id="IPR029061">
    <property type="entry name" value="THDP-binding"/>
</dbReference>
<dbReference type="GO" id="GO:0019288">
    <property type="term" value="P:isopentenyl diphosphate biosynthetic process, methylerythritol 4-phosphate pathway"/>
    <property type="evidence" value="ECO:0007669"/>
    <property type="project" value="TreeGrafter"/>
</dbReference>
<dbReference type="InterPro" id="IPR049557">
    <property type="entry name" value="Transketolase_CS"/>
</dbReference>
<dbReference type="GO" id="GO:0030976">
    <property type="term" value="F:thiamine pyrophosphate binding"/>
    <property type="evidence" value="ECO:0007669"/>
    <property type="project" value="UniProtKB-UniRule"/>
</dbReference>
<comment type="caution">
    <text evidence="13">The sequence shown here is derived from an EMBL/GenBank/DDBJ whole genome shotgun (WGS) entry which is preliminary data.</text>
</comment>
<evidence type="ECO:0000259" key="12">
    <source>
        <dbReference type="SMART" id="SM00861"/>
    </source>
</evidence>
<dbReference type="Pfam" id="PF02780">
    <property type="entry name" value="Transketolase_C"/>
    <property type="match status" value="1"/>
</dbReference>
<feature type="binding site" evidence="10">
    <location>
        <position position="244"/>
    </location>
    <ligand>
        <name>thiamine diphosphate</name>
        <dbReference type="ChEBI" id="CHEBI:58937"/>
    </ligand>
</feature>
<reference evidence="14" key="1">
    <citation type="submission" date="2018-09" db="EMBL/GenBank/DDBJ databases">
        <authorList>
            <person name="Livingstone P.G."/>
            <person name="Whitworth D.E."/>
        </authorList>
    </citation>
    <scope>NUCLEOTIDE SEQUENCE [LARGE SCALE GENOMIC DNA]</scope>
    <source>
        <strain evidence="14">CA043D</strain>
    </source>
</reference>
<dbReference type="InterPro" id="IPR009014">
    <property type="entry name" value="Transketo_C/PFOR_II"/>
</dbReference>
<dbReference type="GO" id="GO:0008661">
    <property type="term" value="F:1-deoxy-D-xylulose-5-phosphate synthase activity"/>
    <property type="evidence" value="ECO:0007669"/>
    <property type="project" value="UniProtKB-UniRule"/>
</dbReference>
<evidence type="ECO:0000256" key="3">
    <source>
        <dbReference type="ARBA" id="ARBA00011738"/>
    </source>
</evidence>
<dbReference type="GO" id="GO:0005829">
    <property type="term" value="C:cytosol"/>
    <property type="evidence" value="ECO:0007669"/>
    <property type="project" value="TreeGrafter"/>
</dbReference>
<gene>
    <name evidence="10" type="primary">dxs</name>
    <name evidence="13" type="ORF">D7X32_28495</name>
</gene>
<dbReference type="Pfam" id="PF02779">
    <property type="entry name" value="Transket_pyr"/>
    <property type="match status" value="1"/>
</dbReference>
<feature type="binding site" evidence="10">
    <location>
        <begin position="147"/>
        <end position="148"/>
    </location>
    <ligand>
        <name>thiamine diphosphate</name>
        <dbReference type="ChEBI" id="CHEBI:58937"/>
    </ligand>
</feature>
<dbReference type="PANTHER" id="PTHR43322">
    <property type="entry name" value="1-D-DEOXYXYLULOSE 5-PHOSPHATE SYNTHASE-RELATED"/>
    <property type="match status" value="1"/>
</dbReference>
<accession>A0A3A8JV34</accession>
<dbReference type="CDD" id="cd07033">
    <property type="entry name" value="TPP_PYR_DXS_TK_like"/>
    <property type="match status" value="1"/>
</dbReference>
<feature type="binding site" evidence="10">
    <location>
        <begin position="115"/>
        <end position="117"/>
    </location>
    <ligand>
        <name>thiamine diphosphate</name>
        <dbReference type="ChEBI" id="CHEBI:58937"/>
    </ligand>
</feature>
<dbReference type="Gene3D" id="3.40.50.920">
    <property type="match status" value="1"/>
</dbReference>
<dbReference type="Gene3D" id="3.40.50.970">
    <property type="match status" value="2"/>
</dbReference>
<dbReference type="InterPro" id="IPR005477">
    <property type="entry name" value="Dxylulose-5-P_synthase"/>
</dbReference>
<dbReference type="Proteomes" id="UP000268313">
    <property type="component" value="Unassembled WGS sequence"/>
</dbReference>
<dbReference type="HAMAP" id="MF_00315">
    <property type="entry name" value="DXP_synth"/>
    <property type="match status" value="1"/>
</dbReference>
<feature type="binding site" evidence="10">
    <location>
        <position position="146"/>
    </location>
    <ligand>
        <name>Mg(2+)</name>
        <dbReference type="ChEBI" id="CHEBI:18420"/>
    </ligand>
</feature>
<dbReference type="GO" id="GO:0009228">
    <property type="term" value="P:thiamine biosynthetic process"/>
    <property type="evidence" value="ECO:0007669"/>
    <property type="project" value="UniProtKB-UniRule"/>
</dbReference>
<keyword evidence="4 10" id="KW-0808">Transferase</keyword>
<dbReference type="NCBIfam" id="NF003933">
    <property type="entry name" value="PRK05444.2-2"/>
    <property type="match status" value="1"/>
</dbReference>
<evidence type="ECO:0000256" key="2">
    <source>
        <dbReference type="ARBA" id="ARBA00011081"/>
    </source>
</evidence>
<dbReference type="UniPathway" id="UPA00064">
    <property type="reaction ID" value="UER00091"/>
</dbReference>
<name>A0A3A8JV34_9BACT</name>
<keyword evidence="7 10" id="KW-0784">Thiamine biosynthesis</keyword>
<evidence type="ECO:0000256" key="11">
    <source>
        <dbReference type="SAM" id="MobiDB-lite"/>
    </source>
</evidence>
<evidence type="ECO:0000313" key="14">
    <source>
        <dbReference type="Proteomes" id="UP000268313"/>
    </source>
</evidence>
<keyword evidence="5 10" id="KW-0479">Metal-binding</keyword>
<sequence>MADVLSGVTSPSDVRALPEDALPGLCEALREAIITTCGRVGGHLGASLGAVELVVAMHRVFHTPQDALLFDVGHQAYAHKLLTGRRERMHTLRQAGGIAPFLDPRESEHDALAAGHACTAISAALGLLSGRQQLGHTGHVVAVVGDGALTGGLSFEGLNNAGGSPLPLVVVLNDNQMSISANVGAIPALLRTRNARAFFESLGFTYLGPVDGHDLGALTRALREAKASARPVVVHALTKKGRGFPPAEADEQTRGHAMGPYEWRDGKLVRSRGGRPTFSEAFAQVLGDALERDPRVVAVTPAMLEGSALTGLKARFPDRVHDVGIAEQHAVTFCAGLAAAGAKPVCVIYSTFLQRAYDQVVHDVCLPGLPVVFAVDRAGLVGADGATHQGAYDVSFLRPLPGLTQWAPLVGEDLAPMLATALQASGPSVLRFPRGTLPDVPPELAQERTEEMGPSTPGQPMHDARAVSDDAMTSAASRTKPGALPVPGARWLKRAAGSRLTLVTLGPLGLSALEAARNEPDWSVLDARRAWPLDEAALLEAAAGGHVVVAEEGTVRGGLGSAVLELYAAAGVAPRVKLLGMPDVFLPHGDARVQRTELGLDAAGLRRAGRALLGEESR</sequence>
<keyword evidence="14" id="KW-1185">Reference proteome</keyword>
<feature type="binding site" evidence="10">
    <location>
        <position position="74"/>
    </location>
    <ligand>
        <name>thiamine diphosphate</name>
        <dbReference type="ChEBI" id="CHEBI:58937"/>
    </ligand>
</feature>
<dbReference type="FunFam" id="3.40.50.970:FF:000010">
    <property type="entry name" value="1-deoxy-D-xylulose-5-phosphate synthase"/>
    <property type="match status" value="1"/>
</dbReference>
<organism evidence="13 14">
    <name type="scientific">Corallococcus carmarthensis</name>
    <dbReference type="NCBI Taxonomy" id="2316728"/>
    <lineage>
        <taxon>Bacteria</taxon>
        <taxon>Pseudomonadati</taxon>
        <taxon>Myxococcota</taxon>
        <taxon>Myxococcia</taxon>
        <taxon>Myxococcales</taxon>
        <taxon>Cystobacterineae</taxon>
        <taxon>Myxococcaceae</taxon>
        <taxon>Corallococcus</taxon>
    </lineage>
</organism>
<dbReference type="SUPFAM" id="SSF52922">
    <property type="entry name" value="TK C-terminal domain-like"/>
    <property type="match status" value="1"/>
</dbReference>
<evidence type="ECO:0000256" key="5">
    <source>
        <dbReference type="ARBA" id="ARBA00022723"/>
    </source>
</evidence>
<feature type="region of interest" description="Disordered" evidence="11">
    <location>
        <begin position="432"/>
        <end position="480"/>
    </location>
</feature>
<evidence type="ECO:0000256" key="8">
    <source>
        <dbReference type="ARBA" id="ARBA00023052"/>
    </source>
</evidence>
<dbReference type="SUPFAM" id="SSF52518">
    <property type="entry name" value="Thiamin diphosphate-binding fold (THDP-binding)"/>
    <property type="match status" value="1"/>
</dbReference>
<evidence type="ECO:0000256" key="7">
    <source>
        <dbReference type="ARBA" id="ARBA00022977"/>
    </source>
</evidence>
<keyword evidence="9 10" id="KW-0414">Isoprene biosynthesis</keyword>
<keyword evidence="8 10" id="KW-0786">Thiamine pyrophosphate</keyword>
<dbReference type="InterPro" id="IPR033248">
    <property type="entry name" value="Transketolase_C"/>
</dbReference>
<dbReference type="EC" id="2.2.1.7" evidence="10"/>
<dbReference type="PROSITE" id="PS00801">
    <property type="entry name" value="TRANSKETOLASE_1"/>
    <property type="match status" value="1"/>
</dbReference>
<comment type="similarity">
    <text evidence="2 10">Belongs to the transketolase family. DXPS subfamily.</text>
</comment>
<feature type="binding site" evidence="10">
    <location>
        <position position="175"/>
    </location>
    <ligand>
        <name>Mg(2+)</name>
        <dbReference type="ChEBI" id="CHEBI:18420"/>
    </ligand>
</feature>
<dbReference type="CDD" id="cd02007">
    <property type="entry name" value="TPP_DXS"/>
    <property type="match status" value="1"/>
</dbReference>
<dbReference type="OrthoDB" id="9803371at2"/>
<dbReference type="AlphaFoldDB" id="A0A3A8JV34"/>
<evidence type="ECO:0000256" key="6">
    <source>
        <dbReference type="ARBA" id="ARBA00022842"/>
    </source>
</evidence>
<comment type="function">
    <text evidence="10">Catalyzes the acyloin condensation reaction between C atoms 2 and 3 of pyruvate and glyceraldehyde 3-phosphate to yield 1-deoxy-D-xylulose-5-phosphate (DXP).</text>
</comment>
<evidence type="ECO:0000256" key="1">
    <source>
        <dbReference type="ARBA" id="ARBA00004980"/>
    </source>
</evidence>
<dbReference type="PANTHER" id="PTHR43322:SF5">
    <property type="entry name" value="1-DEOXY-D-XYLULOSE-5-PHOSPHATE SYNTHASE, CHLOROPLASTIC"/>
    <property type="match status" value="1"/>
</dbReference>
<keyword evidence="6 10" id="KW-0460">Magnesium</keyword>
<dbReference type="InterPro" id="IPR005475">
    <property type="entry name" value="Transketolase-like_Pyr-bd"/>
</dbReference>
<feature type="binding site" evidence="10">
    <location>
        <position position="327"/>
    </location>
    <ligand>
        <name>thiamine diphosphate</name>
        <dbReference type="ChEBI" id="CHEBI:58937"/>
    </ligand>
</feature>
<dbReference type="GO" id="GO:0000287">
    <property type="term" value="F:magnesium ion binding"/>
    <property type="evidence" value="ECO:0007669"/>
    <property type="project" value="UniProtKB-UniRule"/>
</dbReference>
<dbReference type="RefSeq" id="WP_120605710.1">
    <property type="nucleotide sequence ID" value="NZ_RAWE01000132.1"/>
</dbReference>
<dbReference type="InterPro" id="IPR020826">
    <property type="entry name" value="Transketolase_BS"/>
</dbReference>
<dbReference type="Pfam" id="PF13292">
    <property type="entry name" value="DXP_synthase_N"/>
    <property type="match status" value="2"/>
</dbReference>
<comment type="pathway">
    <text evidence="1 10">Metabolic intermediate biosynthesis; 1-deoxy-D-xylulose 5-phosphate biosynthesis; 1-deoxy-D-xylulose 5-phosphate from D-glyceraldehyde 3-phosphate and pyruvate: step 1/1.</text>
</comment>
<protein>
    <recommendedName>
        <fullName evidence="10">1-deoxy-D-xylulose-5-phosphate synthase</fullName>
        <ecNumber evidence="10">2.2.1.7</ecNumber>
    </recommendedName>
    <alternativeName>
        <fullName evidence="10">1-deoxyxylulose-5-phosphate synthase</fullName>
        <shortName evidence="10">DXP synthase</shortName>
        <shortName evidence="10">DXPS</shortName>
    </alternativeName>
</protein>
<dbReference type="EMBL" id="RAWE01000132">
    <property type="protein sequence ID" value="RKG98806.1"/>
    <property type="molecule type" value="Genomic_DNA"/>
</dbReference>
<dbReference type="SMART" id="SM00861">
    <property type="entry name" value="Transket_pyr"/>
    <property type="match status" value="1"/>
</dbReference>
<comment type="cofactor">
    <cofactor evidence="10">
        <name>thiamine diphosphate</name>
        <dbReference type="ChEBI" id="CHEBI:58937"/>
    </cofactor>
    <text evidence="10">Binds 1 thiamine pyrophosphate per subunit.</text>
</comment>
<evidence type="ECO:0000256" key="4">
    <source>
        <dbReference type="ARBA" id="ARBA00022679"/>
    </source>
</evidence>
<dbReference type="PROSITE" id="PS00802">
    <property type="entry name" value="TRANSKETOLASE_2"/>
    <property type="match status" value="1"/>
</dbReference>
<comment type="cofactor">
    <cofactor evidence="10">
        <name>Mg(2+)</name>
        <dbReference type="ChEBI" id="CHEBI:18420"/>
    </cofactor>
    <text evidence="10">Binds 1 Mg(2+) ion per subunit.</text>
</comment>
<feature type="domain" description="Transketolase-like pyrimidine-binding" evidence="12">
    <location>
        <begin position="276"/>
        <end position="440"/>
    </location>
</feature>
<proteinExistence type="inferred from homology"/>
<dbReference type="GO" id="GO:0016114">
    <property type="term" value="P:terpenoid biosynthetic process"/>
    <property type="evidence" value="ECO:0007669"/>
    <property type="project" value="UniProtKB-UniRule"/>
</dbReference>